<evidence type="ECO:0000256" key="1">
    <source>
        <dbReference type="SAM" id="Phobius"/>
    </source>
</evidence>
<organism evidence="2 3">
    <name type="scientific">Lacihabitans soyangensis</name>
    <dbReference type="NCBI Taxonomy" id="869394"/>
    <lineage>
        <taxon>Bacteria</taxon>
        <taxon>Pseudomonadati</taxon>
        <taxon>Bacteroidota</taxon>
        <taxon>Cytophagia</taxon>
        <taxon>Cytophagales</taxon>
        <taxon>Leadbetterellaceae</taxon>
        <taxon>Lacihabitans</taxon>
    </lineage>
</organism>
<sequence>MKNFLKDIYNFGTVGGGILAILLAAYLIFDPFYVIKDYKDYSNKLTSGNKDFISTTNFLRNYTNQKYDSYIFGSSRTVAFQHSAWRKHLPDSSNIFTYDAYSETIYGIYKKIKLIDSLGLKLKNVLIVVEKDETFMTETNSKGYLFIKHPALSGESFYKFHWEFLKSYLTPKFLFCYYTHLISGKYSPFMLGVIEPYKSKILPLSNETKWVELDGMLAESETEYYQKMAHLLPIRDGLFRSDTLAKISDKQRKMLQEIKAIFDKHNTNYRLVISPLYSQVKFNLTDLNVLNSIFGSEFVFDFSGINEFTKPKTNYYEFSHYRPKVGEQIMQRIYK</sequence>
<keyword evidence="1" id="KW-0472">Membrane</keyword>
<evidence type="ECO:0008006" key="4">
    <source>
        <dbReference type="Google" id="ProtNLM"/>
    </source>
</evidence>
<keyword evidence="1" id="KW-1133">Transmembrane helix</keyword>
<feature type="transmembrane region" description="Helical" evidence="1">
    <location>
        <begin position="7"/>
        <end position="29"/>
    </location>
</feature>
<gene>
    <name evidence="2" type="ORF">EGI31_06035</name>
</gene>
<evidence type="ECO:0000313" key="3">
    <source>
        <dbReference type="Proteomes" id="UP001204144"/>
    </source>
</evidence>
<proteinExistence type="predicted"/>
<keyword evidence="3" id="KW-1185">Reference proteome</keyword>
<dbReference type="RefSeq" id="WP_255036278.1">
    <property type="nucleotide sequence ID" value="NZ_RJUF01000011.1"/>
</dbReference>
<evidence type="ECO:0000313" key="2">
    <source>
        <dbReference type="EMBL" id="MCP9762507.1"/>
    </source>
</evidence>
<dbReference type="EMBL" id="RJUF01000011">
    <property type="protein sequence ID" value="MCP9762507.1"/>
    <property type="molecule type" value="Genomic_DNA"/>
</dbReference>
<comment type="caution">
    <text evidence="2">The sequence shown here is derived from an EMBL/GenBank/DDBJ whole genome shotgun (WGS) entry which is preliminary data.</text>
</comment>
<protein>
    <recommendedName>
        <fullName evidence="4">DUF1574 domain-containing protein</fullName>
    </recommendedName>
</protein>
<dbReference type="AlphaFoldDB" id="A0AAE3H0N0"/>
<keyword evidence="1" id="KW-0812">Transmembrane</keyword>
<reference evidence="2 3" key="1">
    <citation type="submission" date="2018-11" db="EMBL/GenBank/DDBJ databases">
        <title>Novel bacteria species description.</title>
        <authorList>
            <person name="Han J.-H."/>
        </authorList>
    </citation>
    <scope>NUCLEOTIDE SEQUENCE [LARGE SCALE GENOMIC DNA]</scope>
    <source>
        <strain evidence="2 3">KCTC23259</strain>
    </source>
</reference>
<accession>A0AAE3H0N0</accession>
<dbReference type="Proteomes" id="UP001204144">
    <property type="component" value="Unassembled WGS sequence"/>
</dbReference>
<name>A0AAE3H0N0_9BACT</name>